<evidence type="ECO:0000313" key="11">
    <source>
        <dbReference type="EMBL" id="CAG9792268.1"/>
    </source>
</evidence>
<keyword evidence="3 10" id="KW-0812">Transmembrane</keyword>
<evidence type="ECO:0000256" key="9">
    <source>
        <dbReference type="ARBA" id="ARBA00025716"/>
    </source>
</evidence>
<comment type="subcellular location">
    <subcellularLocation>
        <location evidence="1">Mitochondrion outer membrane</location>
        <topology evidence="1">Single-pass membrane protein</topology>
    </subcellularLocation>
</comment>
<comment type="similarity">
    <text evidence="9">Belongs to the Tom5 family.</text>
</comment>
<evidence type="ECO:0000256" key="10">
    <source>
        <dbReference type="SAM" id="Phobius"/>
    </source>
</evidence>
<dbReference type="GO" id="GO:0006626">
    <property type="term" value="P:protein targeting to mitochondrion"/>
    <property type="evidence" value="ECO:0007669"/>
    <property type="project" value="UniProtKB-ARBA"/>
</dbReference>
<reference evidence="11" key="1">
    <citation type="submission" date="2021-12" db="EMBL/GenBank/DDBJ databases">
        <authorList>
            <person name="King R."/>
        </authorList>
    </citation>
    <scope>NUCLEOTIDE SEQUENCE</scope>
</reference>
<keyword evidence="4" id="KW-1000">Mitochondrion outer membrane</keyword>
<evidence type="ECO:0000256" key="4">
    <source>
        <dbReference type="ARBA" id="ARBA00022787"/>
    </source>
</evidence>
<evidence type="ECO:0000256" key="7">
    <source>
        <dbReference type="ARBA" id="ARBA00023128"/>
    </source>
</evidence>
<dbReference type="GO" id="GO:0005741">
    <property type="term" value="C:mitochondrial outer membrane"/>
    <property type="evidence" value="ECO:0007669"/>
    <property type="project" value="UniProtKB-SubCell"/>
</dbReference>
<dbReference type="Pfam" id="PF10642">
    <property type="entry name" value="Tom5"/>
    <property type="match status" value="1"/>
</dbReference>
<dbReference type="InterPro" id="IPR019603">
    <property type="entry name" value="Tom5"/>
</dbReference>
<dbReference type="AlphaFoldDB" id="A0A9N9R9M6"/>
<sequence length="69" mass="7532">MFRLPQAERVDPMEEKRQARENTINSVITFCVLCAAIRVVGFGINLVKVVKAIIAARSTACCCDPCGGF</sequence>
<evidence type="ECO:0000256" key="2">
    <source>
        <dbReference type="ARBA" id="ARBA00022448"/>
    </source>
</evidence>
<dbReference type="GO" id="GO:0015031">
    <property type="term" value="P:protein transport"/>
    <property type="evidence" value="ECO:0007669"/>
    <property type="project" value="UniProtKB-KW"/>
</dbReference>
<dbReference type="Proteomes" id="UP001153714">
    <property type="component" value="Chromosome 4"/>
</dbReference>
<proteinExistence type="inferred from homology"/>
<evidence type="ECO:0000256" key="3">
    <source>
        <dbReference type="ARBA" id="ARBA00022692"/>
    </source>
</evidence>
<gene>
    <name evidence="11" type="ORF">DIATSA_LOCUS9816</name>
</gene>
<evidence type="ECO:0000313" key="12">
    <source>
        <dbReference type="Proteomes" id="UP001153714"/>
    </source>
</evidence>
<evidence type="ECO:0000256" key="8">
    <source>
        <dbReference type="ARBA" id="ARBA00023136"/>
    </source>
</evidence>
<keyword evidence="8 10" id="KW-0472">Membrane</keyword>
<keyword evidence="7" id="KW-0496">Mitochondrion</keyword>
<protein>
    <submittedName>
        <fullName evidence="11">Uncharacterized protein</fullName>
    </submittedName>
</protein>
<evidence type="ECO:0000256" key="5">
    <source>
        <dbReference type="ARBA" id="ARBA00022927"/>
    </source>
</evidence>
<keyword evidence="6 10" id="KW-1133">Transmembrane helix</keyword>
<organism evidence="11 12">
    <name type="scientific">Diatraea saccharalis</name>
    <name type="common">sugarcane borer</name>
    <dbReference type="NCBI Taxonomy" id="40085"/>
    <lineage>
        <taxon>Eukaryota</taxon>
        <taxon>Metazoa</taxon>
        <taxon>Ecdysozoa</taxon>
        <taxon>Arthropoda</taxon>
        <taxon>Hexapoda</taxon>
        <taxon>Insecta</taxon>
        <taxon>Pterygota</taxon>
        <taxon>Neoptera</taxon>
        <taxon>Endopterygota</taxon>
        <taxon>Lepidoptera</taxon>
        <taxon>Glossata</taxon>
        <taxon>Ditrysia</taxon>
        <taxon>Pyraloidea</taxon>
        <taxon>Crambidae</taxon>
        <taxon>Crambinae</taxon>
        <taxon>Diatraea</taxon>
    </lineage>
</organism>
<name>A0A9N9R9M6_9NEOP</name>
<dbReference type="EMBL" id="OU893335">
    <property type="protein sequence ID" value="CAG9792268.1"/>
    <property type="molecule type" value="Genomic_DNA"/>
</dbReference>
<keyword evidence="2" id="KW-0813">Transport</keyword>
<evidence type="ECO:0000256" key="6">
    <source>
        <dbReference type="ARBA" id="ARBA00022989"/>
    </source>
</evidence>
<accession>A0A9N9R9M6</accession>
<keyword evidence="5" id="KW-0653">Protein transport</keyword>
<keyword evidence="12" id="KW-1185">Reference proteome</keyword>
<reference evidence="11" key="2">
    <citation type="submission" date="2022-10" db="EMBL/GenBank/DDBJ databases">
        <authorList>
            <consortium name="ENA_rothamsted_submissions"/>
            <consortium name="culmorum"/>
            <person name="King R."/>
        </authorList>
    </citation>
    <scope>NUCLEOTIDE SEQUENCE</scope>
</reference>
<dbReference type="OrthoDB" id="8893106at2759"/>
<evidence type="ECO:0000256" key="1">
    <source>
        <dbReference type="ARBA" id="ARBA00004572"/>
    </source>
</evidence>
<feature type="transmembrane region" description="Helical" evidence="10">
    <location>
        <begin position="27"/>
        <end position="47"/>
    </location>
</feature>